<evidence type="ECO:0000256" key="1">
    <source>
        <dbReference type="SAM" id="Phobius"/>
    </source>
</evidence>
<protein>
    <submittedName>
        <fullName evidence="2">Uncharacterized protein</fullName>
    </submittedName>
</protein>
<dbReference type="PROSITE" id="PS51257">
    <property type="entry name" value="PROKAR_LIPOPROTEIN"/>
    <property type="match status" value="1"/>
</dbReference>
<dbReference type="EMBL" id="GACK01000254">
    <property type="protein sequence ID" value="JAA64780.1"/>
    <property type="molecule type" value="mRNA"/>
</dbReference>
<dbReference type="AlphaFoldDB" id="L7MLB4"/>
<keyword evidence="1" id="KW-0472">Membrane</keyword>
<evidence type="ECO:0000313" key="2">
    <source>
        <dbReference type="EMBL" id="JAA64780.1"/>
    </source>
</evidence>
<organism evidence="2">
    <name type="scientific">Rhipicephalus pulchellus</name>
    <name type="common">Yellow backed tick</name>
    <name type="synonym">Dermacentor pulchellus</name>
    <dbReference type="NCBI Taxonomy" id="72859"/>
    <lineage>
        <taxon>Eukaryota</taxon>
        <taxon>Metazoa</taxon>
        <taxon>Ecdysozoa</taxon>
        <taxon>Arthropoda</taxon>
        <taxon>Chelicerata</taxon>
        <taxon>Arachnida</taxon>
        <taxon>Acari</taxon>
        <taxon>Parasitiformes</taxon>
        <taxon>Ixodida</taxon>
        <taxon>Ixodoidea</taxon>
        <taxon>Ixodidae</taxon>
        <taxon>Rhipicephalinae</taxon>
        <taxon>Rhipicephalus</taxon>
        <taxon>Rhipicephalus</taxon>
    </lineage>
</organism>
<proteinExistence type="evidence at transcript level"/>
<feature type="transmembrane region" description="Helical" evidence="1">
    <location>
        <begin position="38"/>
        <end position="71"/>
    </location>
</feature>
<sequence>MFKLSSSLSFSLFLFLSCSVFSTSFSVCIFPPLSISGYIFLCLSIFSSFFSLSLFLFLLFVFSSLSLFLSIFLHSSKVARRACWYCIL</sequence>
<reference evidence="2" key="1">
    <citation type="submission" date="2012-11" db="EMBL/GenBank/DDBJ databases">
        <authorList>
            <person name="Lucero-Rivera Y.E."/>
            <person name="Tovar-Ramirez D."/>
        </authorList>
    </citation>
    <scope>NUCLEOTIDE SEQUENCE</scope>
    <source>
        <tissue evidence="2">Salivary gland</tissue>
    </source>
</reference>
<accession>L7MLB4</accession>
<feature type="non-terminal residue" evidence="2">
    <location>
        <position position="88"/>
    </location>
</feature>
<reference evidence="2" key="2">
    <citation type="journal article" date="2015" name="J. Proteomics">
        <title>Sexual differences in the sialomes of the zebra tick, Rhipicephalus pulchellus.</title>
        <authorList>
            <person name="Tan A.W."/>
            <person name="Francischetti I.M."/>
            <person name="Slovak M."/>
            <person name="Kini R.M."/>
            <person name="Ribeiro J.M."/>
        </authorList>
    </citation>
    <scope>NUCLEOTIDE SEQUENCE</scope>
    <source>
        <tissue evidence="2">Salivary gland</tissue>
    </source>
</reference>
<name>L7MLB4_RHIPC</name>
<keyword evidence="1" id="KW-1133">Transmembrane helix</keyword>
<keyword evidence="1" id="KW-0812">Transmembrane</keyword>